<name>A0ABT1X5U0_9PROT</name>
<evidence type="ECO:0000313" key="2">
    <source>
        <dbReference type="EMBL" id="MCR0983465.1"/>
    </source>
</evidence>
<evidence type="ECO:0000256" key="1">
    <source>
        <dbReference type="SAM" id="MobiDB-lite"/>
    </source>
</evidence>
<feature type="non-terminal residue" evidence="2">
    <location>
        <position position="1"/>
    </location>
</feature>
<dbReference type="EMBL" id="JANJOU010000013">
    <property type="protein sequence ID" value="MCR0983465.1"/>
    <property type="molecule type" value="Genomic_DNA"/>
</dbReference>
<sequence length="84" mass="9544">LTILDAQYTPTYQDNHNRPPQQAGHINASITSKKPDAVLKEQLEALRFGPLSLLQFFFPRQHLLLCSIWWLPEKNLRSSAGAAM</sequence>
<reference evidence="2 3" key="1">
    <citation type="submission" date="2022-06" db="EMBL/GenBank/DDBJ databases">
        <title>Roseomonas CN29.</title>
        <authorList>
            <person name="Cheng Y."/>
            <person name="He X."/>
        </authorList>
    </citation>
    <scope>NUCLEOTIDE SEQUENCE [LARGE SCALE GENOMIC DNA]</scope>
    <source>
        <strain evidence="2 3">CN29</strain>
    </source>
</reference>
<feature type="compositionally biased region" description="Polar residues" evidence="1">
    <location>
        <begin position="8"/>
        <end position="20"/>
    </location>
</feature>
<dbReference type="RefSeq" id="WP_257717134.1">
    <property type="nucleotide sequence ID" value="NZ_JANJOU010000013.1"/>
</dbReference>
<keyword evidence="3" id="KW-1185">Reference proteome</keyword>
<protein>
    <submittedName>
        <fullName evidence="2">Uncharacterized protein</fullName>
    </submittedName>
</protein>
<comment type="caution">
    <text evidence="2">The sequence shown here is derived from an EMBL/GenBank/DDBJ whole genome shotgun (WGS) entry which is preliminary data.</text>
</comment>
<feature type="region of interest" description="Disordered" evidence="1">
    <location>
        <begin position="1"/>
        <end position="26"/>
    </location>
</feature>
<evidence type="ECO:0000313" key="3">
    <source>
        <dbReference type="Proteomes" id="UP001524642"/>
    </source>
</evidence>
<gene>
    <name evidence="2" type="ORF">NRP21_15515</name>
</gene>
<organism evidence="2 3">
    <name type="scientific">Roseomonas populi</name>
    <dbReference type="NCBI Taxonomy" id="3121582"/>
    <lineage>
        <taxon>Bacteria</taxon>
        <taxon>Pseudomonadati</taxon>
        <taxon>Pseudomonadota</taxon>
        <taxon>Alphaproteobacteria</taxon>
        <taxon>Acetobacterales</taxon>
        <taxon>Roseomonadaceae</taxon>
        <taxon>Roseomonas</taxon>
    </lineage>
</organism>
<dbReference type="Proteomes" id="UP001524642">
    <property type="component" value="Unassembled WGS sequence"/>
</dbReference>
<proteinExistence type="predicted"/>
<accession>A0ABT1X5U0</accession>